<evidence type="ECO:0000256" key="1">
    <source>
        <dbReference type="ARBA" id="ARBA00022737"/>
    </source>
</evidence>
<feature type="repeat" description="TPR" evidence="3">
    <location>
        <begin position="708"/>
        <end position="741"/>
    </location>
</feature>
<evidence type="ECO:0000256" key="2">
    <source>
        <dbReference type="ARBA" id="ARBA00022803"/>
    </source>
</evidence>
<keyword evidence="5" id="KW-1185">Reference proteome</keyword>
<feature type="repeat" description="TPR" evidence="3">
    <location>
        <begin position="1150"/>
        <end position="1183"/>
    </location>
</feature>
<dbReference type="OrthoDB" id="421075at2759"/>
<dbReference type="PANTHER" id="PTHR15704">
    <property type="entry name" value="SUPERKILLER 3 PROTEIN-RELATED"/>
    <property type="match status" value="1"/>
</dbReference>
<dbReference type="InterPro" id="IPR040962">
    <property type="entry name" value="TPR_22"/>
</dbReference>
<name>A0A4Y7QG08_9AGAM</name>
<dbReference type="SMART" id="SM00028">
    <property type="entry name" value="TPR"/>
    <property type="match status" value="12"/>
</dbReference>
<dbReference type="Pfam" id="PF12895">
    <property type="entry name" value="ANAPC3"/>
    <property type="match status" value="1"/>
</dbReference>
<dbReference type="EMBL" id="ML170162">
    <property type="protein sequence ID" value="TDL26128.1"/>
    <property type="molecule type" value="Genomic_DNA"/>
</dbReference>
<dbReference type="Pfam" id="PF18833">
    <property type="entry name" value="TPR_22"/>
    <property type="match status" value="1"/>
</dbReference>
<sequence>MSTLIKTKLKRARDCIGRKDYAAARDAAADVLSYEPENYNANVFLGLCLLELGQYDQSEQCYKKAIESSPEQPLARQGILKFYEKTERWGAYDETILALMDHYSKSDDSTKCAEMIQKHIEYMRQHGSQAELTDALRQLLPGSSIYPVLSNLPAPDPTGPASTTTLPIQVAIHNALPTIEEIVQLTEKEETSIFLREVDKRRMRLGASGPEEIKKEVGREIWSSSKLPELYEEILNHPNTPDELRRSTESKILRWKLRYQSSLAPSGDMAELKVKIGSEVDSLINGVVLLNVPDELAWTMVIEGKDCDQLDGYDFDIFRRFMDLFPTSSMSELMREYLLYSGLPLHDQKDEDVEAASNARIQQTDDSLEDPMDRILDSTADLPNSILAHRILAECYAREKDHDNAIKASERGLEILRQYQIDTSKQLPEVCKAFNVILATGLVHLFPPKHHARALRVIEDVLQREADNTGGLMGRAYVLQAAGKFAEAAELFNKVSEKLPDDMDVGLEAKEEFAWCKVQMGKLDDGAHQLQSVRDQRELIEGEGEKTARVWWRLGKCYWDMGEATREESYRHFITALKRCPTFAPAFTSLGIYYSEFATPPDPNRSSKCFQKAFELDAREVVAARRLASGFAEEREWDLVEVVARRTIEGEGNFDSGLGEAEKASMARYRPMNAWAWKAVGAVELNRRNYPAAIQAYQLALRTDDNDSISWLHLGEAYTKAGRHAAALKALHRSRELDPDNWICSYHIGEVQRQMGQLQEAIDAFRVVMDTRPMECGVLVSLAESYLELGRSERSTGFLARSQTSFLASMTTALRLIDADLGFRRIVWKTVSDCMFELSEYSTLVDPDGVRDALLRLEPVHSPKLDDRLLGLIDQPLLPEETPVDGLVALKVTAVICSYRVALYTNEEDAIASAWFDLALALFRLSTRAKSTDIRDKTIKQSIEAVKTALSKDPGNVAYWNALGNFNFTVNATLSQHGYIRALELDHKNASTWTNLGLLYLHENDTELANEAFLKAQTLDPGYTLAWVGQALVATANGHDPEARALLEHAVGLSADVPEADLEYSYRTFRRLSANTSQPFAPDTLLPAFFCLDRYCKQRSTDASALHLFALVCERLGHEELSTQLVSQAISLLEAEYEETEDAQIEQRYAVANANLGRLRLCLKDYSGALDAFETAFSLLPGDDERVEALASRAMCQFGSGLAHFHQGDSENSIQLFESALEIAGANLTVKGQVTVLLSQVLWGMGREESRESAKNQLLECITDDPDNLAAVIALAGMGLLTDDDALIEAAFSEILGLSAEDRQKRDPGRDVEKLLSQHYLAQGDIKRASLLAQGLVHAEPSRDIARQELALLTLQEKQPAIAQALLSHSLSASLESSPGELHRSLRIVGTALASGSADEYETRTALKAAQKAVILAPWELDNWRGLAFVRTTARRALG</sequence>
<gene>
    <name evidence="4" type="ORF">BD410DRAFT_884624</name>
</gene>
<dbReference type="Pfam" id="PF13181">
    <property type="entry name" value="TPR_8"/>
    <property type="match status" value="1"/>
</dbReference>
<protein>
    <submittedName>
        <fullName evidence="4">TPR-like protein</fullName>
    </submittedName>
</protein>
<feature type="repeat" description="TPR" evidence="3">
    <location>
        <begin position="39"/>
        <end position="72"/>
    </location>
</feature>
<reference evidence="4 5" key="1">
    <citation type="submission" date="2018-06" db="EMBL/GenBank/DDBJ databases">
        <title>A transcriptomic atlas of mushroom development highlights an independent origin of complex multicellularity.</title>
        <authorList>
            <consortium name="DOE Joint Genome Institute"/>
            <person name="Krizsan K."/>
            <person name="Almasi E."/>
            <person name="Merenyi Z."/>
            <person name="Sahu N."/>
            <person name="Viragh M."/>
            <person name="Koszo T."/>
            <person name="Mondo S."/>
            <person name="Kiss B."/>
            <person name="Balint B."/>
            <person name="Kues U."/>
            <person name="Barry K."/>
            <person name="Hegedus J.C."/>
            <person name="Henrissat B."/>
            <person name="Johnson J."/>
            <person name="Lipzen A."/>
            <person name="Ohm R."/>
            <person name="Nagy I."/>
            <person name="Pangilinan J."/>
            <person name="Yan J."/>
            <person name="Xiong Y."/>
            <person name="Grigoriev I.V."/>
            <person name="Hibbett D.S."/>
            <person name="Nagy L.G."/>
        </authorList>
    </citation>
    <scope>NUCLEOTIDE SEQUENCE [LARGE SCALE GENOMIC DNA]</scope>
    <source>
        <strain evidence="4 5">SZMC22713</strain>
    </source>
</reference>
<dbReference type="Pfam" id="PF14559">
    <property type="entry name" value="TPR_19"/>
    <property type="match status" value="1"/>
</dbReference>
<dbReference type="InterPro" id="IPR039226">
    <property type="entry name" value="Ski3/TTC37"/>
</dbReference>
<dbReference type="SUPFAM" id="SSF48452">
    <property type="entry name" value="TPR-like"/>
    <property type="match status" value="4"/>
</dbReference>
<dbReference type="GO" id="GO:0006401">
    <property type="term" value="P:RNA catabolic process"/>
    <property type="evidence" value="ECO:0007669"/>
    <property type="project" value="InterPro"/>
</dbReference>
<evidence type="ECO:0000313" key="5">
    <source>
        <dbReference type="Proteomes" id="UP000294933"/>
    </source>
</evidence>
<evidence type="ECO:0000313" key="4">
    <source>
        <dbReference type="EMBL" id="TDL26128.1"/>
    </source>
</evidence>
<dbReference type="VEuPathDB" id="FungiDB:BD410DRAFT_884624"/>
<keyword evidence="2 3" id="KW-0802">TPR repeat</keyword>
<dbReference type="Gene3D" id="1.25.40.10">
    <property type="entry name" value="Tetratricopeptide repeat domain"/>
    <property type="match status" value="6"/>
</dbReference>
<dbReference type="PROSITE" id="PS50005">
    <property type="entry name" value="TPR"/>
    <property type="match status" value="5"/>
</dbReference>
<dbReference type="PANTHER" id="PTHR15704:SF7">
    <property type="entry name" value="SUPERKILLER COMPLEX PROTEIN 3"/>
    <property type="match status" value="1"/>
</dbReference>
<dbReference type="Proteomes" id="UP000294933">
    <property type="component" value="Unassembled WGS sequence"/>
</dbReference>
<dbReference type="STRING" id="50990.A0A4Y7QG08"/>
<organism evidence="4 5">
    <name type="scientific">Rickenella mellea</name>
    <dbReference type="NCBI Taxonomy" id="50990"/>
    <lineage>
        <taxon>Eukaryota</taxon>
        <taxon>Fungi</taxon>
        <taxon>Dikarya</taxon>
        <taxon>Basidiomycota</taxon>
        <taxon>Agaricomycotina</taxon>
        <taxon>Agaricomycetes</taxon>
        <taxon>Hymenochaetales</taxon>
        <taxon>Rickenellaceae</taxon>
        <taxon>Rickenella</taxon>
    </lineage>
</organism>
<dbReference type="InterPro" id="IPR011990">
    <property type="entry name" value="TPR-like_helical_dom_sf"/>
</dbReference>
<accession>A0A4Y7QG08</accession>
<proteinExistence type="predicted"/>
<dbReference type="InterPro" id="IPR019734">
    <property type="entry name" value="TPR_rpt"/>
</dbReference>
<feature type="repeat" description="TPR" evidence="3">
    <location>
        <begin position="990"/>
        <end position="1023"/>
    </location>
</feature>
<evidence type="ECO:0000256" key="3">
    <source>
        <dbReference type="PROSITE-ProRule" id="PRU00339"/>
    </source>
</evidence>
<feature type="repeat" description="TPR" evidence="3">
    <location>
        <begin position="674"/>
        <end position="707"/>
    </location>
</feature>
<dbReference type="GO" id="GO:0055087">
    <property type="term" value="C:Ski complex"/>
    <property type="evidence" value="ECO:0007669"/>
    <property type="project" value="InterPro"/>
</dbReference>
<keyword evidence="1" id="KW-0677">Repeat</keyword>